<evidence type="ECO:0000313" key="12">
    <source>
        <dbReference type="Proteomes" id="UP001595528"/>
    </source>
</evidence>
<feature type="transmembrane region" description="Helical" evidence="9">
    <location>
        <begin position="65"/>
        <end position="84"/>
    </location>
</feature>
<protein>
    <submittedName>
        <fullName evidence="11">ABC transporter permease subunit</fullName>
    </submittedName>
</protein>
<feature type="domain" description="ABC transmembrane type-1" evidence="10">
    <location>
        <begin position="19"/>
        <end position="212"/>
    </location>
</feature>
<dbReference type="CDD" id="cd06261">
    <property type="entry name" value="TM_PBP2"/>
    <property type="match status" value="1"/>
</dbReference>
<organism evidence="11 12">
    <name type="scientific">Marinibaculum pumilum</name>
    <dbReference type="NCBI Taxonomy" id="1766165"/>
    <lineage>
        <taxon>Bacteria</taxon>
        <taxon>Pseudomonadati</taxon>
        <taxon>Pseudomonadota</taxon>
        <taxon>Alphaproteobacteria</taxon>
        <taxon>Rhodospirillales</taxon>
        <taxon>Rhodospirillaceae</taxon>
        <taxon>Marinibaculum</taxon>
    </lineage>
</organism>
<dbReference type="SUPFAM" id="SSF161098">
    <property type="entry name" value="MetI-like"/>
    <property type="match status" value="1"/>
</dbReference>
<evidence type="ECO:0000313" key="11">
    <source>
        <dbReference type="EMBL" id="MFC3230799.1"/>
    </source>
</evidence>
<dbReference type="InterPro" id="IPR010065">
    <property type="entry name" value="AA_ABC_transptr_permease_3TM"/>
</dbReference>
<evidence type="ECO:0000259" key="10">
    <source>
        <dbReference type="PROSITE" id="PS50928"/>
    </source>
</evidence>
<evidence type="ECO:0000256" key="7">
    <source>
        <dbReference type="ARBA" id="ARBA00022989"/>
    </source>
</evidence>
<keyword evidence="7 9" id="KW-1133">Transmembrane helix</keyword>
<proteinExistence type="inferred from homology"/>
<keyword evidence="8 9" id="KW-0472">Membrane</keyword>
<evidence type="ECO:0000256" key="3">
    <source>
        <dbReference type="ARBA" id="ARBA00022448"/>
    </source>
</evidence>
<keyword evidence="4" id="KW-1003">Cell membrane</keyword>
<gene>
    <name evidence="11" type="ORF">ACFOGJ_26380</name>
</gene>
<keyword evidence="3 9" id="KW-0813">Transport</keyword>
<feature type="transmembrane region" description="Helical" evidence="9">
    <location>
        <begin position="191"/>
        <end position="209"/>
    </location>
</feature>
<comment type="similarity">
    <text evidence="2">Belongs to the binding-protein-dependent transport system permease family. HisMQ subfamily.</text>
</comment>
<feature type="transmembrane region" description="Helical" evidence="9">
    <location>
        <begin position="90"/>
        <end position="112"/>
    </location>
</feature>
<dbReference type="InterPro" id="IPR000515">
    <property type="entry name" value="MetI-like"/>
</dbReference>
<keyword evidence="12" id="KW-1185">Reference proteome</keyword>
<dbReference type="Proteomes" id="UP001595528">
    <property type="component" value="Unassembled WGS sequence"/>
</dbReference>
<dbReference type="RefSeq" id="WP_379906255.1">
    <property type="nucleotide sequence ID" value="NZ_JBHRTR010000049.1"/>
</dbReference>
<feature type="transmembrane region" description="Helical" evidence="9">
    <location>
        <begin position="20"/>
        <end position="44"/>
    </location>
</feature>
<keyword evidence="5" id="KW-0997">Cell inner membrane</keyword>
<dbReference type="Gene3D" id="1.10.3720.10">
    <property type="entry name" value="MetI-like"/>
    <property type="match status" value="1"/>
</dbReference>
<accession>A0ABV7L8N4</accession>
<dbReference type="PANTHER" id="PTHR30133">
    <property type="entry name" value="CATIONIC AMINO ACID TRANSPORTER, MEMBRANE COMPONENT"/>
    <property type="match status" value="1"/>
</dbReference>
<evidence type="ECO:0000256" key="1">
    <source>
        <dbReference type="ARBA" id="ARBA00004429"/>
    </source>
</evidence>
<comment type="caution">
    <text evidence="11">The sequence shown here is derived from an EMBL/GenBank/DDBJ whole genome shotgun (WGS) entry which is preliminary data.</text>
</comment>
<dbReference type="PROSITE" id="PS50928">
    <property type="entry name" value="ABC_TM1"/>
    <property type="match status" value="1"/>
</dbReference>
<reference evidence="12" key="1">
    <citation type="journal article" date="2019" name="Int. J. Syst. Evol. Microbiol.">
        <title>The Global Catalogue of Microorganisms (GCM) 10K type strain sequencing project: providing services to taxonomists for standard genome sequencing and annotation.</title>
        <authorList>
            <consortium name="The Broad Institute Genomics Platform"/>
            <consortium name="The Broad Institute Genome Sequencing Center for Infectious Disease"/>
            <person name="Wu L."/>
            <person name="Ma J."/>
        </authorList>
    </citation>
    <scope>NUCLEOTIDE SEQUENCE [LARGE SCALE GENOMIC DNA]</scope>
    <source>
        <strain evidence="12">KCTC 42964</strain>
    </source>
</reference>
<evidence type="ECO:0000256" key="4">
    <source>
        <dbReference type="ARBA" id="ARBA00022475"/>
    </source>
</evidence>
<dbReference type="EMBL" id="JBHRTR010000049">
    <property type="protein sequence ID" value="MFC3230799.1"/>
    <property type="molecule type" value="Genomic_DNA"/>
</dbReference>
<dbReference type="InterPro" id="IPR051613">
    <property type="entry name" value="ABC_transp_permease_HisMQ"/>
</dbReference>
<dbReference type="Pfam" id="PF00528">
    <property type="entry name" value="BPD_transp_1"/>
    <property type="match status" value="1"/>
</dbReference>
<dbReference type="NCBIfam" id="TIGR01726">
    <property type="entry name" value="HEQRo_perm_3TM"/>
    <property type="match status" value="1"/>
</dbReference>
<name>A0ABV7L8N4_9PROT</name>
<dbReference type="PANTHER" id="PTHR30133:SF2">
    <property type="entry name" value="ARGININE ABC TRANSPORTER PERMEASE PROTEIN ARTQ"/>
    <property type="match status" value="1"/>
</dbReference>
<evidence type="ECO:0000256" key="5">
    <source>
        <dbReference type="ARBA" id="ARBA00022519"/>
    </source>
</evidence>
<keyword evidence="6 9" id="KW-0812">Transmembrane</keyword>
<comment type="subcellular location">
    <subcellularLocation>
        <location evidence="1">Cell inner membrane</location>
        <topology evidence="1">Multi-pass membrane protein</topology>
    </subcellularLocation>
    <subcellularLocation>
        <location evidence="9">Cell membrane</location>
        <topology evidence="9">Multi-pass membrane protein</topology>
    </subcellularLocation>
</comment>
<evidence type="ECO:0000256" key="2">
    <source>
        <dbReference type="ARBA" id="ARBA00010072"/>
    </source>
</evidence>
<dbReference type="InterPro" id="IPR035906">
    <property type="entry name" value="MetI-like_sf"/>
</dbReference>
<evidence type="ECO:0000256" key="9">
    <source>
        <dbReference type="RuleBase" id="RU363032"/>
    </source>
</evidence>
<evidence type="ECO:0000256" key="8">
    <source>
        <dbReference type="ARBA" id="ARBA00023136"/>
    </source>
</evidence>
<sequence length="237" mass="24908">MIEQLALVLGWSDALLLGALHTLAVGVCAFVLGCGLGLVLLAAYRSDRRWLRVLAQGYVALVRGVPELLAVLVVFFGGGILYRAVTGGDLSPFVAGFVALGLIAAAFAVEVLRGAWNAVPKGQWDGAASLALPRRVVLLQVIGPQALRLALPGLTNLWLIVLKDTALVSVIAVHDILRVATVASQSSREPFTFYLAACLLYLVLTVASLQLQRFLPDRTGTGRTGADRAGAGQAGRA</sequence>
<evidence type="ECO:0000256" key="6">
    <source>
        <dbReference type="ARBA" id="ARBA00022692"/>
    </source>
</evidence>